<feature type="DNA-binding region" description="H-T-H motif" evidence="4">
    <location>
        <begin position="35"/>
        <end position="54"/>
    </location>
</feature>
<feature type="domain" description="HTH tetR-type" evidence="5">
    <location>
        <begin position="12"/>
        <end position="72"/>
    </location>
</feature>
<dbReference type="PANTHER" id="PTHR43479">
    <property type="entry name" value="ACREF/ENVCD OPERON REPRESSOR-RELATED"/>
    <property type="match status" value="1"/>
</dbReference>
<dbReference type="Pfam" id="PF13305">
    <property type="entry name" value="TetR_C_33"/>
    <property type="match status" value="1"/>
</dbReference>
<reference evidence="6 7" key="1">
    <citation type="submission" date="2018-09" db="EMBL/GenBank/DDBJ databases">
        <title>Genome sequencing of strain 6GH32-13.</title>
        <authorList>
            <person name="Weon H.-Y."/>
            <person name="Heo J."/>
            <person name="Kwon S.-W."/>
        </authorList>
    </citation>
    <scope>NUCLEOTIDE SEQUENCE [LARGE SCALE GENOMIC DNA]</scope>
    <source>
        <strain evidence="6 7">5GH32-13</strain>
    </source>
</reference>
<dbReference type="Gene3D" id="1.10.357.10">
    <property type="entry name" value="Tetracycline Repressor, domain 2"/>
    <property type="match status" value="1"/>
</dbReference>
<dbReference type="InterPro" id="IPR036271">
    <property type="entry name" value="Tet_transcr_reg_TetR-rel_C_sf"/>
</dbReference>
<dbReference type="EMBL" id="CP032157">
    <property type="protein sequence ID" value="AXY77513.1"/>
    <property type="molecule type" value="Genomic_DNA"/>
</dbReference>
<evidence type="ECO:0000313" key="7">
    <source>
        <dbReference type="Proteomes" id="UP000263900"/>
    </source>
</evidence>
<dbReference type="AlphaFoldDB" id="A0A3B7MVS5"/>
<sequence length="209" mass="24264">MGISERKEKQKTEIRKMILDASMKLFVEQGFENVSIRKIADLIEYSPTTVYLYFKDKDDILFNLHELGFQKMAEYNEGMWDIKNPLLRLHKMGENYIKFGTSHPEFYDIMFIMRAPMKTIENTVECEWKSGDTALGRLKETVQEAMDKGLIVKGNVEAVSMVIWSMVHGLVSLAIRDRFNKLVPAEAILPMMTQALNWLLETIDLTMKE</sequence>
<dbReference type="InterPro" id="IPR050624">
    <property type="entry name" value="HTH-type_Tx_Regulator"/>
</dbReference>
<dbReference type="InterPro" id="IPR025996">
    <property type="entry name" value="MT1864/Rv1816-like_C"/>
</dbReference>
<dbReference type="KEGG" id="pseg:D3H65_27565"/>
<dbReference type="RefSeq" id="WP_119053389.1">
    <property type="nucleotide sequence ID" value="NZ_CP032157.1"/>
</dbReference>
<evidence type="ECO:0000256" key="1">
    <source>
        <dbReference type="ARBA" id="ARBA00023015"/>
    </source>
</evidence>
<dbReference type="InterPro" id="IPR001647">
    <property type="entry name" value="HTH_TetR"/>
</dbReference>
<dbReference type="GO" id="GO:0003677">
    <property type="term" value="F:DNA binding"/>
    <property type="evidence" value="ECO:0007669"/>
    <property type="project" value="UniProtKB-UniRule"/>
</dbReference>
<dbReference type="SUPFAM" id="SSF46689">
    <property type="entry name" value="Homeodomain-like"/>
    <property type="match status" value="1"/>
</dbReference>
<dbReference type="PRINTS" id="PR00455">
    <property type="entry name" value="HTHTETR"/>
</dbReference>
<organism evidence="6 7">
    <name type="scientific">Paraflavitalea soli</name>
    <dbReference type="NCBI Taxonomy" id="2315862"/>
    <lineage>
        <taxon>Bacteria</taxon>
        <taxon>Pseudomonadati</taxon>
        <taxon>Bacteroidota</taxon>
        <taxon>Chitinophagia</taxon>
        <taxon>Chitinophagales</taxon>
        <taxon>Chitinophagaceae</taxon>
        <taxon>Paraflavitalea</taxon>
    </lineage>
</organism>
<evidence type="ECO:0000259" key="5">
    <source>
        <dbReference type="PROSITE" id="PS50977"/>
    </source>
</evidence>
<name>A0A3B7MVS5_9BACT</name>
<gene>
    <name evidence="6" type="ORF">D3H65_27565</name>
</gene>
<proteinExistence type="predicted"/>
<dbReference type="OrthoDB" id="594604at2"/>
<evidence type="ECO:0000313" key="6">
    <source>
        <dbReference type="EMBL" id="AXY77513.1"/>
    </source>
</evidence>
<dbReference type="PANTHER" id="PTHR43479:SF11">
    <property type="entry name" value="ACREF_ENVCD OPERON REPRESSOR-RELATED"/>
    <property type="match status" value="1"/>
</dbReference>
<dbReference type="Pfam" id="PF00440">
    <property type="entry name" value="TetR_N"/>
    <property type="match status" value="1"/>
</dbReference>
<keyword evidence="2 4" id="KW-0238">DNA-binding</keyword>
<keyword evidence="7" id="KW-1185">Reference proteome</keyword>
<keyword evidence="3" id="KW-0804">Transcription</keyword>
<evidence type="ECO:0000256" key="4">
    <source>
        <dbReference type="PROSITE-ProRule" id="PRU00335"/>
    </source>
</evidence>
<accession>A0A3B7MVS5</accession>
<dbReference type="InterPro" id="IPR009057">
    <property type="entry name" value="Homeodomain-like_sf"/>
</dbReference>
<evidence type="ECO:0000256" key="3">
    <source>
        <dbReference type="ARBA" id="ARBA00023163"/>
    </source>
</evidence>
<keyword evidence="1" id="KW-0805">Transcription regulation</keyword>
<dbReference type="PROSITE" id="PS50977">
    <property type="entry name" value="HTH_TETR_2"/>
    <property type="match status" value="1"/>
</dbReference>
<evidence type="ECO:0000256" key="2">
    <source>
        <dbReference type="ARBA" id="ARBA00023125"/>
    </source>
</evidence>
<dbReference type="SUPFAM" id="SSF48498">
    <property type="entry name" value="Tetracyclin repressor-like, C-terminal domain"/>
    <property type="match status" value="1"/>
</dbReference>
<dbReference type="Proteomes" id="UP000263900">
    <property type="component" value="Chromosome"/>
</dbReference>
<protein>
    <submittedName>
        <fullName evidence="6">TetR/AcrR family transcriptional regulator</fullName>
    </submittedName>
</protein>